<feature type="region of interest" description="Disordered" evidence="1">
    <location>
        <begin position="81"/>
        <end position="122"/>
    </location>
</feature>
<sequence>MTKLTVASIMSSVIGKGKSSLGQAAFRSLKSTHTRTCLFFLRTGTMLEIHLGYWTSLMKPAAMNLSTAPWHVPGPSGRPSFISSVTATPPAGPRAVLTSNGPGSKASRTKPLRPSRPQDQMDTRRCFFRIAGIWAGVERKRRSTDRHRTEVHELDAPPPGDIASSFSGSSSETNREPDTSKSNRMWKANKGPGEGSGVPGGAKNQARRIDMIDKGTDRIPLKVEYAQGSDMERFSP</sequence>
<evidence type="ECO:0000313" key="2">
    <source>
        <dbReference type="EMBL" id="SPC98982.1"/>
    </source>
</evidence>
<gene>
    <name evidence="2" type="ORF">FSB_LOCUS26864</name>
</gene>
<dbReference type="AlphaFoldDB" id="A0A2N9GHB4"/>
<organism evidence="2">
    <name type="scientific">Fagus sylvatica</name>
    <name type="common">Beechnut</name>
    <dbReference type="NCBI Taxonomy" id="28930"/>
    <lineage>
        <taxon>Eukaryota</taxon>
        <taxon>Viridiplantae</taxon>
        <taxon>Streptophyta</taxon>
        <taxon>Embryophyta</taxon>
        <taxon>Tracheophyta</taxon>
        <taxon>Spermatophyta</taxon>
        <taxon>Magnoliopsida</taxon>
        <taxon>eudicotyledons</taxon>
        <taxon>Gunneridae</taxon>
        <taxon>Pentapetalae</taxon>
        <taxon>rosids</taxon>
        <taxon>fabids</taxon>
        <taxon>Fagales</taxon>
        <taxon>Fagaceae</taxon>
        <taxon>Fagus</taxon>
    </lineage>
</organism>
<feature type="compositionally biased region" description="Basic and acidic residues" evidence="1">
    <location>
        <begin position="146"/>
        <end position="155"/>
    </location>
</feature>
<accession>A0A2N9GHB4</accession>
<protein>
    <submittedName>
        <fullName evidence="2">Uncharacterized protein</fullName>
    </submittedName>
</protein>
<evidence type="ECO:0000256" key="1">
    <source>
        <dbReference type="SAM" id="MobiDB-lite"/>
    </source>
</evidence>
<proteinExistence type="predicted"/>
<name>A0A2N9GHB4_FAGSY</name>
<feature type="compositionally biased region" description="Basic and acidic residues" evidence="1">
    <location>
        <begin position="207"/>
        <end position="221"/>
    </location>
</feature>
<dbReference type="EMBL" id="OIVN01001924">
    <property type="protein sequence ID" value="SPC98982.1"/>
    <property type="molecule type" value="Genomic_DNA"/>
</dbReference>
<reference evidence="2" key="1">
    <citation type="submission" date="2018-02" db="EMBL/GenBank/DDBJ databases">
        <authorList>
            <person name="Cohen D.B."/>
            <person name="Kent A.D."/>
        </authorList>
    </citation>
    <scope>NUCLEOTIDE SEQUENCE</scope>
</reference>
<feature type="region of interest" description="Disordered" evidence="1">
    <location>
        <begin position="139"/>
        <end position="236"/>
    </location>
</feature>